<evidence type="ECO:0000256" key="4">
    <source>
        <dbReference type="ARBA" id="ARBA00023136"/>
    </source>
</evidence>
<gene>
    <name evidence="5" type="primary">WBGene00280867</name>
</gene>
<proteinExistence type="predicted"/>
<sequence length="131" mass="14837">MWIPIIAGFITVALVGINRKNDKIESQLNVRYQVKENLKILRVFTLIGVICVIWQAILTSLFALAKSSATSRTSFIICTDLYALTITLILLTMGSSLLQRVSWLTKKKNNTVQPAATEGELYMQMLQKQWM</sequence>
<keyword evidence="2" id="KW-0812">Transmembrane</keyword>
<dbReference type="InterPro" id="IPR019408">
    <property type="entry name" value="7TM_GPCR_serpentine_rcpt_Srab"/>
</dbReference>
<dbReference type="EnsemblMetazoa" id="PPA42498.1">
    <property type="protein sequence ID" value="PPA42498.1"/>
    <property type="gene ID" value="WBGene00280867"/>
</dbReference>
<reference evidence="5" key="2">
    <citation type="submission" date="2022-06" db="UniProtKB">
        <authorList>
            <consortium name="EnsemblMetazoa"/>
        </authorList>
    </citation>
    <scope>IDENTIFICATION</scope>
    <source>
        <strain evidence="5">PS312</strain>
    </source>
</reference>
<accession>A0A8R1YYG2</accession>
<dbReference type="GO" id="GO:0016020">
    <property type="term" value="C:membrane"/>
    <property type="evidence" value="ECO:0007669"/>
    <property type="project" value="UniProtKB-SubCell"/>
</dbReference>
<evidence type="ECO:0000313" key="6">
    <source>
        <dbReference type="Proteomes" id="UP000005239"/>
    </source>
</evidence>
<keyword evidence="6" id="KW-1185">Reference proteome</keyword>
<dbReference type="AlphaFoldDB" id="A0A2A6D2M6"/>
<keyword evidence="4" id="KW-0472">Membrane</keyword>
<accession>A0A2A6D2M6</accession>
<reference evidence="6" key="1">
    <citation type="journal article" date="2008" name="Nat. Genet.">
        <title>The Pristionchus pacificus genome provides a unique perspective on nematode lifestyle and parasitism.</title>
        <authorList>
            <person name="Dieterich C."/>
            <person name="Clifton S.W."/>
            <person name="Schuster L.N."/>
            <person name="Chinwalla A."/>
            <person name="Delehaunty K."/>
            <person name="Dinkelacker I."/>
            <person name="Fulton L."/>
            <person name="Fulton R."/>
            <person name="Godfrey J."/>
            <person name="Minx P."/>
            <person name="Mitreva M."/>
            <person name="Roeseler W."/>
            <person name="Tian H."/>
            <person name="Witte H."/>
            <person name="Yang S.P."/>
            <person name="Wilson R.K."/>
            <person name="Sommer R.J."/>
        </authorList>
    </citation>
    <scope>NUCLEOTIDE SEQUENCE [LARGE SCALE GENOMIC DNA]</scope>
    <source>
        <strain evidence="6">PS312</strain>
    </source>
</reference>
<comment type="subcellular location">
    <subcellularLocation>
        <location evidence="1">Membrane</location>
        <topology evidence="1">Multi-pass membrane protein</topology>
    </subcellularLocation>
</comment>
<evidence type="ECO:0000313" key="5">
    <source>
        <dbReference type="EnsemblMetazoa" id="PPA42498.1"/>
    </source>
</evidence>
<name>A0A2A6D2M6_PRIPA</name>
<dbReference type="Pfam" id="PF10292">
    <property type="entry name" value="7TM_GPCR_Srab"/>
    <property type="match status" value="1"/>
</dbReference>
<keyword evidence="3" id="KW-1133">Transmembrane helix</keyword>
<dbReference type="Proteomes" id="UP000005239">
    <property type="component" value="Unassembled WGS sequence"/>
</dbReference>
<evidence type="ECO:0000256" key="1">
    <source>
        <dbReference type="ARBA" id="ARBA00004141"/>
    </source>
</evidence>
<evidence type="ECO:0000256" key="2">
    <source>
        <dbReference type="ARBA" id="ARBA00022692"/>
    </source>
</evidence>
<evidence type="ECO:0000256" key="3">
    <source>
        <dbReference type="ARBA" id="ARBA00022989"/>
    </source>
</evidence>
<protein>
    <submittedName>
        <fullName evidence="5">G protein-coupled receptor</fullName>
    </submittedName>
</protein>
<organism evidence="5 6">
    <name type="scientific">Pristionchus pacificus</name>
    <name type="common">Parasitic nematode worm</name>
    <dbReference type="NCBI Taxonomy" id="54126"/>
    <lineage>
        <taxon>Eukaryota</taxon>
        <taxon>Metazoa</taxon>
        <taxon>Ecdysozoa</taxon>
        <taxon>Nematoda</taxon>
        <taxon>Chromadorea</taxon>
        <taxon>Rhabditida</taxon>
        <taxon>Rhabditina</taxon>
        <taxon>Diplogasteromorpha</taxon>
        <taxon>Diplogasteroidea</taxon>
        <taxon>Neodiplogasteridae</taxon>
        <taxon>Pristionchus</taxon>
    </lineage>
</organism>